<name>A0AAD1XZB2_EUPCR</name>
<evidence type="ECO:0000313" key="2">
    <source>
        <dbReference type="EMBL" id="CAI2382393.1"/>
    </source>
</evidence>
<dbReference type="Proteomes" id="UP001295684">
    <property type="component" value="Unassembled WGS sequence"/>
</dbReference>
<evidence type="ECO:0000256" key="1">
    <source>
        <dbReference type="SAM" id="Phobius"/>
    </source>
</evidence>
<accession>A0AAD1XZB2</accession>
<keyword evidence="1" id="KW-0472">Membrane</keyword>
<dbReference type="EMBL" id="CAMPGE010024565">
    <property type="protein sequence ID" value="CAI2382393.1"/>
    <property type="molecule type" value="Genomic_DNA"/>
</dbReference>
<keyword evidence="1" id="KW-0812">Transmembrane</keyword>
<keyword evidence="3" id="KW-1185">Reference proteome</keyword>
<sequence>MFFDFLCYFVLHFLCLFLLLIFFCLVIVSSTGHGNRDSFFCKSFKSSCVLKEKRLFSEDASSSKNLSCEGEAPNSCSKGSIPLHFFCTTSLGSRSQIEGKSFNILKSPLAVSGASMSESSSKLRDGSSNKVLLSYNIWY</sequence>
<proteinExistence type="predicted"/>
<feature type="transmembrane region" description="Helical" evidence="1">
    <location>
        <begin position="6"/>
        <end position="28"/>
    </location>
</feature>
<comment type="caution">
    <text evidence="2">The sequence shown here is derived from an EMBL/GenBank/DDBJ whole genome shotgun (WGS) entry which is preliminary data.</text>
</comment>
<organism evidence="2 3">
    <name type="scientific">Euplotes crassus</name>
    <dbReference type="NCBI Taxonomy" id="5936"/>
    <lineage>
        <taxon>Eukaryota</taxon>
        <taxon>Sar</taxon>
        <taxon>Alveolata</taxon>
        <taxon>Ciliophora</taxon>
        <taxon>Intramacronucleata</taxon>
        <taxon>Spirotrichea</taxon>
        <taxon>Hypotrichia</taxon>
        <taxon>Euplotida</taxon>
        <taxon>Euplotidae</taxon>
        <taxon>Moneuplotes</taxon>
    </lineage>
</organism>
<protein>
    <submittedName>
        <fullName evidence="2">Uncharacterized protein</fullName>
    </submittedName>
</protein>
<reference evidence="2" key="1">
    <citation type="submission" date="2023-07" db="EMBL/GenBank/DDBJ databases">
        <authorList>
            <consortium name="AG Swart"/>
            <person name="Singh M."/>
            <person name="Singh A."/>
            <person name="Seah K."/>
            <person name="Emmerich C."/>
        </authorList>
    </citation>
    <scope>NUCLEOTIDE SEQUENCE</scope>
    <source>
        <strain evidence="2">DP1</strain>
    </source>
</reference>
<dbReference type="AlphaFoldDB" id="A0AAD1XZB2"/>
<evidence type="ECO:0000313" key="3">
    <source>
        <dbReference type="Proteomes" id="UP001295684"/>
    </source>
</evidence>
<gene>
    <name evidence="2" type="ORF">ECRASSUSDP1_LOCUS23866</name>
</gene>
<keyword evidence="1" id="KW-1133">Transmembrane helix</keyword>